<feature type="modified residue" description="S-(dipyrrolylmethanemethyl)cysteine" evidence="8">
    <location>
        <position position="240"/>
    </location>
</feature>
<sequence length="306" mass="33021">MSTIRVASRTSALAMTQTNFVIGKLRELSPQTDFEVVPVLTKGDQILDVTLSKVGGKGLFVSEIEATLVRGQADFAVHSLKDVPAELADGLTLTAFPSRADARDALITKDGEGLQSLAPGAKVGTSSLRRVAQLRRARPDLDIQSIRGNIDTRLRKLQEGQFDAIVLAAAGLERMGWQDRITEYLEPVTCLPAVGQGILGIESRQDDAALIELLSRFNDPNTELAAIAERTLLFSLNGSCQVPIAGYALVFEDNRNIWLRGMVADPDGTRVLQAEDKGSDAETVGLRVAARLRDLGADELLTQVSQ</sequence>
<dbReference type="PIRSF" id="PIRSF001438">
    <property type="entry name" value="4pyrrol_synth_OHMeBilane_synth"/>
    <property type="match status" value="1"/>
</dbReference>
<dbReference type="EMBL" id="CP071182">
    <property type="protein sequence ID" value="QSO45930.1"/>
    <property type="molecule type" value="Genomic_DNA"/>
</dbReference>
<comment type="function">
    <text evidence="1 8">Tetrapolymerization of the monopyrrole PBG into the hydroxymethylbilane pre-uroporphyrinogen in several discrete steps.</text>
</comment>
<dbReference type="Gene3D" id="3.30.160.40">
    <property type="entry name" value="Porphobilinogen deaminase, C-terminal domain"/>
    <property type="match status" value="1"/>
</dbReference>
<dbReference type="FunFam" id="3.40.190.10:FF:000005">
    <property type="entry name" value="Porphobilinogen deaminase"/>
    <property type="match status" value="1"/>
</dbReference>
<evidence type="ECO:0000256" key="6">
    <source>
        <dbReference type="ARBA" id="ARBA00023244"/>
    </source>
</evidence>
<dbReference type="SUPFAM" id="SSF53850">
    <property type="entry name" value="Periplasmic binding protein-like II"/>
    <property type="match status" value="1"/>
</dbReference>
<dbReference type="RefSeq" id="WP_206655302.1">
    <property type="nucleotide sequence ID" value="NZ_CP071182.1"/>
</dbReference>
<evidence type="ECO:0000259" key="9">
    <source>
        <dbReference type="Pfam" id="PF01379"/>
    </source>
</evidence>
<dbReference type="FunFam" id="3.40.190.10:FF:000004">
    <property type="entry name" value="Porphobilinogen deaminase"/>
    <property type="match status" value="1"/>
</dbReference>
<dbReference type="Proteomes" id="UP000663505">
    <property type="component" value="Chromosome"/>
</dbReference>
<evidence type="ECO:0000313" key="11">
    <source>
        <dbReference type="EMBL" id="QSO45930.1"/>
    </source>
</evidence>
<evidence type="ECO:0000256" key="5">
    <source>
        <dbReference type="ARBA" id="ARBA00022679"/>
    </source>
</evidence>
<comment type="pathway">
    <text evidence="2">Porphyrin-containing compound metabolism; protoporphyrin-IX biosynthesis; coproporphyrinogen-III from 5-aminolevulinate: step 2/4.</text>
</comment>
<proteinExistence type="inferred from homology"/>
<dbReference type="NCBIfam" id="TIGR00212">
    <property type="entry name" value="hemC"/>
    <property type="match status" value="1"/>
</dbReference>
<comment type="similarity">
    <text evidence="3 8">Belongs to the HMBS family.</text>
</comment>
<dbReference type="Pfam" id="PF01379">
    <property type="entry name" value="Porphobil_deam"/>
    <property type="match status" value="1"/>
</dbReference>
<gene>
    <name evidence="8 11" type="primary">hemC</name>
    <name evidence="11" type="ORF">JZ786_15460</name>
</gene>
<dbReference type="PROSITE" id="PS00533">
    <property type="entry name" value="PORPHOBILINOGEN_DEAM"/>
    <property type="match status" value="1"/>
</dbReference>
<dbReference type="GO" id="GO:0006782">
    <property type="term" value="P:protoporphyrinogen IX biosynthetic process"/>
    <property type="evidence" value="ECO:0007669"/>
    <property type="project" value="UniProtKB-UniRule"/>
</dbReference>
<protein>
    <recommendedName>
        <fullName evidence="8">Porphobilinogen deaminase</fullName>
        <shortName evidence="8">PBG</shortName>
        <ecNumber evidence="8">2.5.1.61</ecNumber>
    </recommendedName>
    <alternativeName>
        <fullName evidence="8">Hydroxymethylbilane synthase</fullName>
        <shortName evidence="8">HMBS</shortName>
    </alternativeName>
    <alternativeName>
        <fullName evidence="8">Pre-uroporphyrinogen synthase</fullName>
    </alternativeName>
</protein>
<comment type="miscellaneous">
    <text evidence="8">The porphobilinogen subunits are added to the dipyrromethane group.</text>
</comment>
<dbReference type="InterPro" id="IPR000860">
    <property type="entry name" value="HemC"/>
</dbReference>
<comment type="cofactor">
    <cofactor evidence="8">
        <name>dipyrromethane</name>
        <dbReference type="ChEBI" id="CHEBI:60342"/>
    </cofactor>
    <text evidence="8">Binds 1 dipyrromethane group covalently.</text>
</comment>
<feature type="domain" description="Porphobilinogen deaminase N-terminal" evidence="9">
    <location>
        <begin position="4"/>
        <end position="210"/>
    </location>
</feature>
<dbReference type="CDD" id="cd13646">
    <property type="entry name" value="PBP2_EcHMBS_like"/>
    <property type="match status" value="1"/>
</dbReference>
<dbReference type="EC" id="2.5.1.61" evidence="8"/>
<evidence type="ECO:0000256" key="4">
    <source>
        <dbReference type="ARBA" id="ARBA00011245"/>
    </source>
</evidence>
<dbReference type="SUPFAM" id="SSF54782">
    <property type="entry name" value="Porphobilinogen deaminase (hydroxymethylbilane synthase), C-terminal domain"/>
    <property type="match status" value="1"/>
</dbReference>
<evidence type="ECO:0000313" key="12">
    <source>
        <dbReference type="Proteomes" id="UP000663505"/>
    </source>
</evidence>
<dbReference type="HAMAP" id="MF_00260">
    <property type="entry name" value="Porphobil_deam"/>
    <property type="match status" value="1"/>
</dbReference>
<keyword evidence="12" id="KW-1185">Reference proteome</keyword>
<dbReference type="InterPro" id="IPR036803">
    <property type="entry name" value="Porphobilinogen_deaminase_C_sf"/>
</dbReference>
<dbReference type="AlphaFoldDB" id="A0A9X7VWM2"/>
<evidence type="ECO:0000256" key="2">
    <source>
        <dbReference type="ARBA" id="ARBA00004735"/>
    </source>
</evidence>
<reference evidence="11 12" key="1">
    <citation type="submission" date="2021-02" db="EMBL/GenBank/DDBJ databases">
        <title>Alicyclobacillus curvatus sp. nov. and Alicyclobacillus mengziensis sp. nov., two acidophilic bacteria isolated from acid mine drainage.</title>
        <authorList>
            <person name="Huang Y."/>
        </authorList>
    </citation>
    <scope>NUCLEOTIDE SEQUENCE [LARGE SCALE GENOMIC DNA]</scope>
    <source>
        <strain evidence="11 12">S30H14</strain>
    </source>
</reference>
<dbReference type="PRINTS" id="PR00151">
    <property type="entry name" value="PORPHBDMNASE"/>
</dbReference>
<evidence type="ECO:0000256" key="8">
    <source>
        <dbReference type="HAMAP-Rule" id="MF_00260"/>
    </source>
</evidence>
<dbReference type="PANTHER" id="PTHR11557:SF0">
    <property type="entry name" value="PORPHOBILINOGEN DEAMINASE"/>
    <property type="match status" value="1"/>
</dbReference>
<comment type="catalytic activity">
    <reaction evidence="7 8">
        <text>4 porphobilinogen + H2O = hydroxymethylbilane + 4 NH4(+)</text>
        <dbReference type="Rhea" id="RHEA:13185"/>
        <dbReference type="ChEBI" id="CHEBI:15377"/>
        <dbReference type="ChEBI" id="CHEBI:28938"/>
        <dbReference type="ChEBI" id="CHEBI:57845"/>
        <dbReference type="ChEBI" id="CHEBI:58126"/>
        <dbReference type="EC" id="2.5.1.61"/>
    </reaction>
</comment>
<evidence type="ECO:0000256" key="1">
    <source>
        <dbReference type="ARBA" id="ARBA00002869"/>
    </source>
</evidence>
<dbReference type="PANTHER" id="PTHR11557">
    <property type="entry name" value="PORPHOBILINOGEN DEAMINASE"/>
    <property type="match status" value="1"/>
</dbReference>
<dbReference type="Pfam" id="PF03900">
    <property type="entry name" value="Porphobil_deamC"/>
    <property type="match status" value="1"/>
</dbReference>
<comment type="subunit">
    <text evidence="4 8">Monomer.</text>
</comment>
<keyword evidence="5 8" id="KW-0808">Transferase</keyword>
<feature type="domain" description="Porphobilinogen deaminase C-terminal" evidence="10">
    <location>
        <begin position="225"/>
        <end position="293"/>
    </location>
</feature>
<dbReference type="KEGG" id="afx:JZ786_15460"/>
<accession>A0A9X7VWM2</accession>
<dbReference type="InterPro" id="IPR022417">
    <property type="entry name" value="Porphobilin_deaminase_N"/>
</dbReference>
<dbReference type="Gene3D" id="3.40.190.10">
    <property type="entry name" value="Periplasmic binding protein-like II"/>
    <property type="match status" value="2"/>
</dbReference>
<dbReference type="InterPro" id="IPR022419">
    <property type="entry name" value="Porphobilin_deaminase_cofac_BS"/>
</dbReference>
<keyword evidence="6 8" id="KW-0627">Porphyrin biosynthesis</keyword>
<name>A0A9X7VWM2_9BACL</name>
<dbReference type="GO" id="GO:0005737">
    <property type="term" value="C:cytoplasm"/>
    <property type="evidence" value="ECO:0007669"/>
    <property type="project" value="UniProtKB-UniRule"/>
</dbReference>
<evidence type="ECO:0000256" key="3">
    <source>
        <dbReference type="ARBA" id="ARBA00005638"/>
    </source>
</evidence>
<dbReference type="InterPro" id="IPR022418">
    <property type="entry name" value="Porphobilinogen_deaminase_C"/>
</dbReference>
<evidence type="ECO:0000259" key="10">
    <source>
        <dbReference type="Pfam" id="PF03900"/>
    </source>
</evidence>
<evidence type="ECO:0000256" key="7">
    <source>
        <dbReference type="ARBA" id="ARBA00048169"/>
    </source>
</evidence>
<organism evidence="11 12">
    <name type="scientific">Alicyclobacillus mengziensis</name>
    <dbReference type="NCBI Taxonomy" id="2931921"/>
    <lineage>
        <taxon>Bacteria</taxon>
        <taxon>Bacillati</taxon>
        <taxon>Bacillota</taxon>
        <taxon>Bacilli</taxon>
        <taxon>Bacillales</taxon>
        <taxon>Alicyclobacillaceae</taxon>
        <taxon>Alicyclobacillus</taxon>
    </lineage>
</organism>
<dbReference type="GO" id="GO:0004418">
    <property type="term" value="F:hydroxymethylbilane synthase activity"/>
    <property type="evidence" value="ECO:0007669"/>
    <property type="project" value="UniProtKB-UniRule"/>
</dbReference>